<dbReference type="GO" id="GO:0003676">
    <property type="term" value="F:nucleic acid binding"/>
    <property type="evidence" value="ECO:0007669"/>
    <property type="project" value="InterPro"/>
</dbReference>
<keyword evidence="5" id="KW-1185">Reference proteome</keyword>
<protein>
    <recommendedName>
        <fullName evidence="3">CCHC-type domain-containing protein</fullName>
    </recommendedName>
</protein>
<keyword evidence="1" id="KW-0863">Zinc-finger</keyword>
<dbReference type="SUPFAM" id="SSF57756">
    <property type="entry name" value="Retrovirus zinc finger-like domains"/>
    <property type="match status" value="1"/>
</dbReference>
<dbReference type="AlphaFoldDB" id="A0AAV2NDD0"/>
<dbReference type="Pfam" id="PF00098">
    <property type="entry name" value="zf-CCHC"/>
    <property type="match status" value="1"/>
</dbReference>
<dbReference type="PANTHER" id="PTHR47481">
    <property type="match status" value="1"/>
</dbReference>
<evidence type="ECO:0000313" key="4">
    <source>
        <dbReference type="EMBL" id="CAL1678220.1"/>
    </source>
</evidence>
<dbReference type="PANTHER" id="PTHR47481:SF14">
    <property type="entry name" value="RETROTRANSPOSON COPIA-LIKE N-TERMINAL DOMAIN-CONTAINING PROTEIN"/>
    <property type="match status" value="1"/>
</dbReference>
<gene>
    <name evidence="4" type="ORF">LPLAT_LOCUS4115</name>
</gene>
<proteinExistence type="predicted"/>
<keyword evidence="1" id="KW-0862">Zinc</keyword>
<dbReference type="SMART" id="SM00343">
    <property type="entry name" value="ZnF_C2HC"/>
    <property type="match status" value="1"/>
</dbReference>
<dbReference type="Proteomes" id="UP001497644">
    <property type="component" value="Chromosome 14"/>
</dbReference>
<dbReference type="EMBL" id="OZ034837">
    <property type="protein sequence ID" value="CAL1678220.1"/>
    <property type="molecule type" value="Genomic_DNA"/>
</dbReference>
<feature type="domain" description="CCHC-type" evidence="3">
    <location>
        <begin position="239"/>
        <end position="255"/>
    </location>
</feature>
<dbReference type="Pfam" id="PF14223">
    <property type="entry name" value="Retrotran_gag_2"/>
    <property type="match status" value="1"/>
</dbReference>
<keyword evidence="1" id="KW-0479">Metal-binding</keyword>
<evidence type="ECO:0000313" key="5">
    <source>
        <dbReference type="Proteomes" id="UP001497644"/>
    </source>
</evidence>
<dbReference type="InterPro" id="IPR001878">
    <property type="entry name" value="Znf_CCHC"/>
</dbReference>
<evidence type="ECO:0000259" key="3">
    <source>
        <dbReference type="PROSITE" id="PS50158"/>
    </source>
</evidence>
<dbReference type="InterPro" id="IPR036875">
    <property type="entry name" value="Znf_CCHC_sf"/>
</dbReference>
<feature type="compositionally biased region" description="Polar residues" evidence="2">
    <location>
        <begin position="261"/>
        <end position="270"/>
    </location>
</feature>
<dbReference type="Gene3D" id="4.10.60.10">
    <property type="entry name" value="Zinc finger, CCHC-type"/>
    <property type="match status" value="1"/>
</dbReference>
<feature type="region of interest" description="Disordered" evidence="2">
    <location>
        <begin position="245"/>
        <end position="270"/>
    </location>
</feature>
<dbReference type="PROSITE" id="PS50158">
    <property type="entry name" value="ZF_CCHC"/>
    <property type="match status" value="1"/>
</dbReference>
<dbReference type="GO" id="GO:0008270">
    <property type="term" value="F:zinc ion binding"/>
    <property type="evidence" value="ECO:0007669"/>
    <property type="project" value="UniProtKB-KW"/>
</dbReference>
<organism evidence="4 5">
    <name type="scientific">Lasius platythorax</name>
    <dbReference type="NCBI Taxonomy" id="488582"/>
    <lineage>
        <taxon>Eukaryota</taxon>
        <taxon>Metazoa</taxon>
        <taxon>Ecdysozoa</taxon>
        <taxon>Arthropoda</taxon>
        <taxon>Hexapoda</taxon>
        <taxon>Insecta</taxon>
        <taxon>Pterygota</taxon>
        <taxon>Neoptera</taxon>
        <taxon>Endopterygota</taxon>
        <taxon>Hymenoptera</taxon>
        <taxon>Apocrita</taxon>
        <taxon>Aculeata</taxon>
        <taxon>Formicoidea</taxon>
        <taxon>Formicidae</taxon>
        <taxon>Formicinae</taxon>
        <taxon>Lasius</taxon>
        <taxon>Lasius</taxon>
    </lineage>
</organism>
<sequence length="270" mass="31357">MDLKTAVSKLEGGENWVKWKKQVTLFLRHYNVMGVVNGLKTAPPALTSDASEAQRTEYERKLAEYEKDDSFVQLIILGILSDTQVEIVGACDTAKKIWDKLLSVHEQTSGQRADRLMEQFFKAEIMHNEDITSYIGRLELIFRQLNEEMRKLNHNELSELLTSRIMSTLPPDYFEFKSVWESISTEGRTVNNLIERLRLIELRLPNKRNNTEALLAKSRFKKKIEAKSESNQDKKKSKKCYICNKTGHFKNNCPEKKSDFSKSPNTRIHR</sequence>
<evidence type="ECO:0000256" key="2">
    <source>
        <dbReference type="SAM" id="MobiDB-lite"/>
    </source>
</evidence>
<accession>A0AAV2NDD0</accession>
<reference evidence="4" key="1">
    <citation type="submission" date="2024-04" db="EMBL/GenBank/DDBJ databases">
        <authorList>
            <consortium name="Molecular Ecology Group"/>
        </authorList>
    </citation>
    <scope>NUCLEOTIDE SEQUENCE</scope>
</reference>
<evidence type="ECO:0000256" key="1">
    <source>
        <dbReference type="PROSITE-ProRule" id="PRU00047"/>
    </source>
</evidence>
<name>A0AAV2NDD0_9HYME</name>